<comment type="caution">
    <text evidence="1">The sequence shown here is derived from an EMBL/GenBank/DDBJ whole genome shotgun (WGS) entry which is preliminary data.</text>
</comment>
<keyword evidence="2" id="KW-1185">Reference proteome</keyword>
<dbReference type="EMBL" id="ACVR01000073">
    <property type="protein sequence ID" value="EET81175.1"/>
    <property type="molecule type" value="Genomic_DNA"/>
</dbReference>
<protein>
    <submittedName>
        <fullName evidence="1">Uncharacterized protein</fullName>
    </submittedName>
</protein>
<evidence type="ECO:0000313" key="1">
    <source>
        <dbReference type="EMBL" id="EET81175.1"/>
    </source>
</evidence>
<dbReference type="Proteomes" id="UP000018419">
    <property type="component" value="Unassembled WGS sequence"/>
</dbReference>
<accession>A0ABM9YJT5</accession>
<sequence>MDLGKIAGFYYILTLLKLPEVKNWENLIKIILKLGYS</sequence>
<reference evidence="1 2" key="1">
    <citation type="submission" date="2009-07" db="EMBL/GenBank/DDBJ databases">
        <authorList>
            <person name="Madupu R."/>
            <person name="Durkin A.S."/>
            <person name="Torralba M."/>
            <person name="Methe B."/>
            <person name="Sutton G.G."/>
            <person name="Strausberg R.L."/>
            <person name="Nelson K.E."/>
        </authorList>
    </citation>
    <scope>NUCLEOTIDE SEQUENCE [LARGE SCALE GENOMIC DNA]</scope>
    <source>
        <strain evidence="1 2">SK82</strain>
    </source>
</reference>
<evidence type="ECO:0000313" key="2">
    <source>
        <dbReference type="Proteomes" id="UP000018419"/>
    </source>
</evidence>
<name>A0ABM9YJT5_ACIRA</name>
<gene>
    <name evidence="1" type="ORF">ACIRA0001_2196</name>
</gene>
<proteinExistence type="predicted"/>
<organism evidence="1 2">
    <name type="scientific">Acinetobacter radioresistens SK82</name>
    <dbReference type="NCBI Taxonomy" id="596318"/>
    <lineage>
        <taxon>Bacteria</taxon>
        <taxon>Pseudomonadati</taxon>
        <taxon>Pseudomonadota</taxon>
        <taxon>Gammaproteobacteria</taxon>
        <taxon>Moraxellales</taxon>
        <taxon>Moraxellaceae</taxon>
        <taxon>Acinetobacter</taxon>
    </lineage>
</organism>